<dbReference type="InterPro" id="IPR006139">
    <property type="entry name" value="D-isomer_2_OHA_DH_cat_dom"/>
</dbReference>
<dbReference type="PANTHER" id="PTHR10996">
    <property type="entry name" value="2-HYDROXYACID DEHYDROGENASE-RELATED"/>
    <property type="match status" value="1"/>
</dbReference>
<dbReference type="EMBL" id="JABRWJ010000004">
    <property type="protein sequence ID" value="NRF68064.1"/>
    <property type="molecule type" value="Genomic_DNA"/>
</dbReference>
<comment type="caution">
    <text evidence="7">The sequence shown here is derived from an EMBL/GenBank/DDBJ whole genome shotgun (WGS) entry which is preliminary data.</text>
</comment>
<evidence type="ECO:0000313" key="8">
    <source>
        <dbReference type="Proteomes" id="UP000737171"/>
    </source>
</evidence>
<dbReference type="RefSeq" id="WP_173123372.1">
    <property type="nucleotide sequence ID" value="NZ_JABRWJ010000004.1"/>
</dbReference>
<reference evidence="7 8" key="1">
    <citation type="submission" date="2020-05" db="EMBL/GenBank/DDBJ databases">
        <title>Aquincola sp. isolate from soil.</title>
        <authorList>
            <person name="Han J."/>
            <person name="Kim D.-U."/>
        </authorList>
    </citation>
    <scope>NUCLEOTIDE SEQUENCE [LARGE SCALE GENOMIC DNA]</scope>
    <source>
        <strain evidence="7 8">S2</strain>
    </source>
</reference>
<dbReference type="InterPro" id="IPR036291">
    <property type="entry name" value="NAD(P)-bd_dom_sf"/>
</dbReference>
<dbReference type="Pfam" id="PF02826">
    <property type="entry name" value="2-Hacid_dh_C"/>
    <property type="match status" value="1"/>
</dbReference>
<dbReference type="PANTHER" id="PTHR10996:SF178">
    <property type="entry name" value="2-HYDROXYACID DEHYDROGENASE YGL185C-RELATED"/>
    <property type="match status" value="1"/>
</dbReference>
<gene>
    <name evidence="7" type="ORF">HLB44_13810</name>
</gene>
<dbReference type="InterPro" id="IPR006140">
    <property type="entry name" value="D-isomer_DH_NAD-bd"/>
</dbReference>
<dbReference type="Proteomes" id="UP000737171">
    <property type="component" value="Unassembled WGS sequence"/>
</dbReference>
<protein>
    <submittedName>
        <fullName evidence="7">Phosphoglycerate dehydrogenase</fullName>
    </submittedName>
</protein>
<evidence type="ECO:0000256" key="2">
    <source>
        <dbReference type="ARBA" id="ARBA00023027"/>
    </source>
</evidence>
<evidence type="ECO:0000256" key="1">
    <source>
        <dbReference type="ARBA" id="ARBA00023002"/>
    </source>
</evidence>
<sequence>MDVLIVEPLDPEVMHWLVARHAVRYAPDLARDPRAFRQALYNVRSLIIPPSVALDADALHHAPMLRAVGRLSAGAENIDVDACARAGVEVVRPSNATAAAEAEFIIGALLQMLRRVPVVNAEGLLVGRELGGSTVGLIGMTPAARPLAQLLGAFGARVVGYDPAVHSTDPLWHRWRVEPVGLRELLEECEAVSVMLTYFTRYHGLLGERFLPFSRPNQVMVCIAPSSVFDEAALAEVLGTGRMAAAWFDSMEPGMLEPGRPLHEIDTLQITPRVSSTTRESRVRSAWGVARRIDELLTAPAARRDFRSTDSSDEPIDLAAGGASG</sequence>
<keyword evidence="8" id="KW-1185">Reference proteome</keyword>
<evidence type="ECO:0000259" key="6">
    <source>
        <dbReference type="Pfam" id="PF02826"/>
    </source>
</evidence>
<feature type="domain" description="D-isomer specific 2-hydroxyacid dehydrogenase catalytic" evidence="5">
    <location>
        <begin position="3"/>
        <end position="295"/>
    </location>
</feature>
<feature type="region of interest" description="Disordered" evidence="4">
    <location>
        <begin position="305"/>
        <end position="325"/>
    </location>
</feature>
<dbReference type="SUPFAM" id="SSF52283">
    <property type="entry name" value="Formate/glycerate dehydrogenase catalytic domain-like"/>
    <property type="match status" value="1"/>
</dbReference>
<accession>A0ABX2EHK7</accession>
<organism evidence="7 8">
    <name type="scientific">Pseudaquabacterium terrae</name>
    <dbReference type="NCBI Taxonomy" id="2732868"/>
    <lineage>
        <taxon>Bacteria</taxon>
        <taxon>Pseudomonadati</taxon>
        <taxon>Pseudomonadota</taxon>
        <taxon>Betaproteobacteria</taxon>
        <taxon>Burkholderiales</taxon>
        <taxon>Sphaerotilaceae</taxon>
        <taxon>Pseudaquabacterium</taxon>
    </lineage>
</organism>
<evidence type="ECO:0000256" key="4">
    <source>
        <dbReference type="SAM" id="MobiDB-lite"/>
    </source>
</evidence>
<evidence type="ECO:0000313" key="7">
    <source>
        <dbReference type="EMBL" id="NRF68064.1"/>
    </source>
</evidence>
<dbReference type="InterPro" id="IPR050223">
    <property type="entry name" value="D-isomer_2-hydroxyacid_DH"/>
</dbReference>
<evidence type="ECO:0000259" key="5">
    <source>
        <dbReference type="Pfam" id="PF00389"/>
    </source>
</evidence>
<keyword evidence="1 3" id="KW-0560">Oxidoreductase</keyword>
<dbReference type="SUPFAM" id="SSF51735">
    <property type="entry name" value="NAD(P)-binding Rossmann-fold domains"/>
    <property type="match status" value="1"/>
</dbReference>
<comment type="similarity">
    <text evidence="3">Belongs to the D-isomer specific 2-hydroxyacid dehydrogenase family.</text>
</comment>
<keyword evidence="2" id="KW-0520">NAD</keyword>
<name>A0ABX2EHK7_9BURK</name>
<dbReference type="Gene3D" id="3.40.50.720">
    <property type="entry name" value="NAD(P)-binding Rossmann-like Domain"/>
    <property type="match status" value="2"/>
</dbReference>
<feature type="domain" description="D-isomer specific 2-hydroxyacid dehydrogenase NAD-binding" evidence="6">
    <location>
        <begin position="124"/>
        <end position="273"/>
    </location>
</feature>
<evidence type="ECO:0000256" key="3">
    <source>
        <dbReference type="RuleBase" id="RU003719"/>
    </source>
</evidence>
<dbReference type="Pfam" id="PF00389">
    <property type="entry name" value="2-Hacid_dh"/>
    <property type="match status" value="1"/>
</dbReference>
<proteinExistence type="inferred from homology"/>